<evidence type="ECO:0000313" key="3">
    <source>
        <dbReference type="EMBL" id="MDC0669784.1"/>
    </source>
</evidence>
<dbReference type="Proteomes" id="UP001217838">
    <property type="component" value="Unassembled WGS sequence"/>
</dbReference>
<evidence type="ECO:0000256" key="1">
    <source>
        <dbReference type="SAM" id="MobiDB-lite"/>
    </source>
</evidence>
<protein>
    <submittedName>
        <fullName evidence="3">Uncharacterized protein</fullName>
    </submittedName>
</protein>
<evidence type="ECO:0000313" key="4">
    <source>
        <dbReference type="Proteomes" id="UP001217838"/>
    </source>
</evidence>
<proteinExistence type="predicted"/>
<feature type="compositionally biased region" description="Low complexity" evidence="1">
    <location>
        <begin position="35"/>
        <end position="51"/>
    </location>
</feature>
<evidence type="ECO:0000256" key="2">
    <source>
        <dbReference type="SAM" id="SignalP"/>
    </source>
</evidence>
<gene>
    <name evidence="3" type="ORF">POL58_18670</name>
</gene>
<dbReference type="EMBL" id="JAQNDN010000010">
    <property type="protein sequence ID" value="MDC0669784.1"/>
    <property type="molecule type" value="Genomic_DNA"/>
</dbReference>
<reference evidence="3 4" key="1">
    <citation type="submission" date="2022-11" db="EMBL/GenBank/DDBJ databases">
        <title>Minimal conservation of predation-associated metabolite biosynthetic gene clusters underscores biosynthetic potential of Myxococcota including descriptions for ten novel species: Archangium lansinium sp. nov., Myxococcus landrumus sp. nov., Nannocystis bai.</title>
        <authorList>
            <person name="Ahearne A."/>
            <person name="Stevens C."/>
            <person name="Dowd S."/>
        </authorList>
    </citation>
    <scope>NUCLEOTIDE SEQUENCE [LARGE SCALE GENOMIC DNA]</scope>
    <source>
        <strain evidence="3 4">NCELM</strain>
    </source>
</reference>
<keyword evidence="2" id="KW-0732">Signal</keyword>
<feature type="region of interest" description="Disordered" evidence="1">
    <location>
        <begin position="33"/>
        <end position="88"/>
    </location>
</feature>
<name>A0ABT5B6N6_9BACT</name>
<organism evidence="3 4">
    <name type="scientific">Nannocystis radixulma</name>
    <dbReference type="NCBI Taxonomy" id="2995305"/>
    <lineage>
        <taxon>Bacteria</taxon>
        <taxon>Pseudomonadati</taxon>
        <taxon>Myxococcota</taxon>
        <taxon>Polyangia</taxon>
        <taxon>Nannocystales</taxon>
        <taxon>Nannocystaceae</taxon>
        <taxon>Nannocystis</taxon>
    </lineage>
</organism>
<feature type="chain" id="PRO_5046901672" evidence="2">
    <location>
        <begin position="26"/>
        <end position="557"/>
    </location>
</feature>
<keyword evidence="4" id="KW-1185">Reference proteome</keyword>
<comment type="caution">
    <text evidence="3">The sequence shown here is derived from an EMBL/GenBank/DDBJ whole genome shotgun (WGS) entry which is preliminary data.</text>
</comment>
<accession>A0ABT5B6N6</accession>
<dbReference type="RefSeq" id="WP_271999588.1">
    <property type="nucleotide sequence ID" value="NZ_JAQNDN010000010.1"/>
</dbReference>
<feature type="signal peptide" evidence="2">
    <location>
        <begin position="1"/>
        <end position="25"/>
    </location>
</feature>
<sequence length="557" mass="57964">MSICHALKFLSAMLVLAACSFHAPAWYGLTDEASPELSTTSSSASNTTADAPPDPNITETDPDSSTTGGSAGQGEGSSSSEGAGDDDGKAVPVEVEIFLNPSPMIDVGAVQVSVWTSRPVASVDVFDGDLPLVLGAVPVNPVHVFEVTSDDVPGDGMHTIRAVAHAADGVSGEDVEELMIDVQAGGTDVWPPYVQAGPINGFTSAAMLGNGIATAGFFETNQGLEAVAVRIDGTKGQPDGEPILLGPVAVTGGGRGPAIAVGEDDAAFVAWTQPAAGTTRWAVSRVKFGEPKGPTWTGPFDSSVNAIAVAGDVLILAGAFEQGPNTHDLWVWWISAETGELLDAQGFAAPVEEDKFNDWDEVARGVAIVADEVVVVGECQTQDVDNFLPRRTVVLRYTLDGEVLDEWTSPGELLDEDAGMAVAPLRAGGFVVTGWGRNKGSIRQVLTRWFSADGKASVMRIEPTPSNDAIGFAVGEDREGKIIIAGAREQPLTDANAWIFAVPGPAGAPAWEVLRNGPGQGPDEAAGLALDAWGYSYIVGSEFDALQPRAFALRLYP</sequence>